<dbReference type="Pfam" id="PF03723">
    <property type="entry name" value="Hemocyanin_C"/>
    <property type="match status" value="1"/>
</dbReference>
<evidence type="ECO:0000259" key="5">
    <source>
        <dbReference type="Pfam" id="PF03723"/>
    </source>
</evidence>
<feature type="signal peptide" evidence="2">
    <location>
        <begin position="1"/>
        <end position="19"/>
    </location>
</feature>
<dbReference type="Pfam" id="PF00372">
    <property type="entry name" value="Hemocyanin_M"/>
    <property type="match status" value="1"/>
</dbReference>
<protein>
    <submittedName>
        <fullName evidence="6">Larval serum protein 1 gamma chain</fullName>
    </submittedName>
</protein>
<dbReference type="GO" id="GO:0005615">
    <property type="term" value="C:extracellular space"/>
    <property type="evidence" value="ECO:0007669"/>
    <property type="project" value="UniProtKB-ARBA"/>
</dbReference>
<dbReference type="Pfam" id="PF03722">
    <property type="entry name" value="Hemocyanin_N"/>
    <property type="match status" value="1"/>
</dbReference>
<dbReference type="InterPro" id="IPR005203">
    <property type="entry name" value="Hemocyanin_C"/>
</dbReference>
<dbReference type="InterPro" id="IPR037020">
    <property type="entry name" value="Hemocyanin_C_sf"/>
</dbReference>
<dbReference type="InterPro" id="IPR013788">
    <property type="entry name" value="Hemocyanin/hexamerin"/>
</dbReference>
<accession>A0A0K8WKG1</accession>
<dbReference type="SUPFAM" id="SSF81296">
    <property type="entry name" value="E set domains"/>
    <property type="match status" value="1"/>
</dbReference>
<dbReference type="SUPFAM" id="SSF48056">
    <property type="entry name" value="Di-copper centre-containing domain"/>
    <property type="match status" value="1"/>
</dbReference>
<organism evidence="6">
    <name type="scientific">Bactrocera latifrons</name>
    <name type="common">Malaysian fruit fly</name>
    <name type="synonym">Chaetodacus latifrons</name>
    <dbReference type="NCBI Taxonomy" id="174628"/>
    <lineage>
        <taxon>Eukaryota</taxon>
        <taxon>Metazoa</taxon>
        <taxon>Ecdysozoa</taxon>
        <taxon>Arthropoda</taxon>
        <taxon>Hexapoda</taxon>
        <taxon>Insecta</taxon>
        <taxon>Pterygota</taxon>
        <taxon>Neoptera</taxon>
        <taxon>Endopterygota</taxon>
        <taxon>Diptera</taxon>
        <taxon>Brachycera</taxon>
        <taxon>Muscomorpha</taxon>
        <taxon>Tephritoidea</taxon>
        <taxon>Tephritidae</taxon>
        <taxon>Bactrocera</taxon>
        <taxon>Bactrocera</taxon>
    </lineage>
</organism>
<reference evidence="6" key="1">
    <citation type="submission" date="2015-06" db="EMBL/GenBank/DDBJ databases">
        <authorList>
            <person name="Hoefler B.C."/>
            <person name="Straight P.D."/>
        </authorList>
    </citation>
    <scope>NUCLEOTIDE SEQUENCE</scope>
</reference>
<dbReference type="PRINTS" id="PR00187">
    <property type="entry name" value="HAEMOCYANIN"/>
</dbReference>
<dbReference type="Gene3D" id="1.10.1280.10">
    <property type="entry name" value="Di-copper center containing domain from catechol oxidase"/>
    <property type="match status" value="1"/>
</dbReference>
<feature type="domain" description="Hemocyanin C-terminal" evidence="5">
    <location>
        <begin position="500"/>
        <end position="749"/>
    </location>
</feature>
<dbReference type="GO" id="GO:0045735">
    <property type="term" value="F:nutrient reservoir activity"/>
    <property type="evidence" value="ECO:0007669"/>
    <property type="project" value="UniProtKB-KW"/>
</dbReference>
<sequence>MRCVLACFVSIVGCMLVAGQILEPTHQVKYADKVFLEKQKFLLEIVHRIENPLLFEEYLKYAKDFHFEKADYTQYDYYMEKFVGAYKAGYILPRGEFFGALVKSHITQALGLFNHFYYAKDFETFMRLASWARVHVSEGMFVYALNLAIIHRDDSEGLILPTIYEILPQHFFTSKLVYEAQKFDYDVWSKQIMYEKEYNDYLYQDNKDAYSTHAQLYTKDWKTWQWWKMMGLAEHWYAVDGAQVLTGVSSVNMDILKDTHIYFMPTDYTRNVEWYNEQSKLSYFTEDVEWNAYWYYAHMDYAYFLNSSQYDFASERRGEYWAHNMQTLLARYYWERLTQELGEIPEYSARSAYEEGYQPQLNSYNGIKFGFRENHFDHKHYRNFDQFNRFMFYYRRVTLLLEQGHITTGNGIVIDLRKPESIEVLANLLEGNADLFDSHYEIYWRVLSHIYFAGAEPDALHVLPHIFLNYETMFRDPFTYSYYKRFYQVLSKFVSLLPAYKKSDLLLPGVSVTDVQVSELLTYFDYSDFDVSSLLNDKMVFDDGQYVWNKMLLARQQRLNHKPFTMDYIIKADKPQKVVIRAFLGPKFDSNRRVLSLAQNRENFIEIDEFIYQLAAGENKIERNSSDFYWTIGERSSYTALYKSVVLAYEGKQQFVVNATQSHNGFPDRLLLPRGWAKGFPMQLFFFVAPYNGAQEHYPSYEHTSFAGGIGSGKRYIDDMPLNYPFDRPIDEVEFFVPNMLIKNVKVYHEDTLEKYQEHKYANFGNFDYSNLV</sequence>
<evidence type="ECO:0000259" key="3">
    <source>
        <dbReference type="Pfam" id="PF00372"/>
    </source>
</evidence>
<feature type="domain" description="Hemocyanin N-terminal" evidence="4">
    <location>
        <begin position="35"/>
        <end position="156"/>
    </location>
</feature>
<dbReference type="InterPro" id="IPR014756">
    <property type="entry name" value="Ig_E-set"/>
</dbReference>
<name>A0A0K8WKG1_BACLA</name>
<dbReference type="Gene3D" id="2.60.40.1520">
    <property type="entry name" value="Hemocyanin, C-terminal domain"/>
    <property type="match status" value="1"/>
</dbReference>
<proteinExistence type="predicted"/>
<dbReference type="GO" id="GO:0097009">
    <property type="term" value="P:energy homeostasis"/>
    <property type="evidence" value="ECO:0007669"/>
    <property type="project" value="UniProtKB-ARBA"/>
</dbReference>
<dbReference type="Gene3D" id="1.20.1370.10">
    <property type="entry name" value="Hemocyanin, N-terminal domain"/>
    <property type="match status" value="1"/>
</dbReference>
<dbReference type="SUPFAM" id="SSF48050">
    <property type="entry name" value="Hemocyanin, N-terminal domain"/>
    <property type="match status" value="1"/>
</dbReference>
<dbReference type="OrthoDB" id="6371642at2759"/>
<feature type="domain" description="Hemocyanin middle" evidence="3">
    <location>
        <begin position="163"/>
        <end position="489"/>
    </location>
</feature>
<dbReference type="InterPro" id="IPR008922">
    <property type="entry name" value="Di-copper_centre_dom_sf"/>
</dbReference>
<dbReference type="PANTHER" id="PTHR11511">
    <property type="entry name" value="LARVAL STORAGE PROTEIN/PHENOLOXIDASE"/>
    <property type="match status" value="1"/>
</dbReference>
<dbReference type="InterPro" id="IPR036697">
    <property type="entry name" value="Hemocyanin_N_sf"/>
</dbReference>
<keyword evidence="2" id="KW-0732">Signal</keyword>
<evidence type="ECO:0000256" key="2">
    <source>
        <dbReference type="SAM" id="SignalP"/>
    </source>
</evidence>
<dbReference type="PANTHER" id="PTHR11511:SF5">
    <property type="entry name" value="FAT-BODY PROTEIN 1-RELATED"/>
    <property type="match status" value="1"/>
</dbReference>
<dbReference type="InterPro" id="IPR000896">
    <property type="entry name" value="Hemocyanin/hexamerin_mid_dom"/>
</dbReference>
<dbReference type="AlphaFoldDB" id="A0A0K8WKG1"/>
<dbReference type="EMBL" id="GDHF01000737">
    <property type="protein sequence ID" value="JAI51577.1"/>
    <property type="molecule type" value="Transcribed_RNA"/>
</dbReference>
<evidence type="ECO:0000256" key="1">
    <source>
        <dbReference type="ARBA" id="ARBA00022761"/>
    </source>
</evidence>
<gene>
    <name evidence="6" type="primary">Lsp1gamma_4</name>
    <name evidence="6" type="ORF">c2_g1_i1</name>
</gene>
<keyword evidence="1" id="KW-0758">Storage protein</keyword>
<evidence type="ECO:0000259" key="4">
    <source>
        <dbReference type="Pfam" id="PF03722"/>
    </source>
</evidence>
<dbReference type="InterPro" id="IPR005204">
    <property type="entry name" value="Hemocyanin_N"/>
</dbReference>
<feature type="chain" id="PRO_5005523079" evidence="2">
    <location>
        <begin position="20"/>
        <end position="773"/>
    </location>
</feature>
<evidence type="ECO:0000313" key="6">
    <source>
        <dbReference type="EMBL" id="JAI51577.1"/>
    </source>
</evidence>